<feature type="domain" description="Calcineurin-like phosphoesterase" evidence="4">
    <location>
        <begin position="93"/>
        <end position="303"/>
    </location>
</feature>
<dbReference type="InterPro" id="IPR041792">
    <property type="entry name" value="MPP_PAP"/>
</dbReference>
<keyword evidence="2" id="KW-0325">Glycoprotein</keyword>
<dbReference type="InterPro" id="IPR029052">
    <property type="entry name" value="Metallo-depent_PP-like"/>
</dbReference>
<dbReference type="InterPro" id="IPR025733">
    <property type="entry name" value="PAPs_C"/>
</dbReference>
<dbReference type="EnsemblMetazoa" id="HelroT62767">
    <property type="protein sequence ID" value="HelroP62767"/>
    <property type="gene ID" value="HelroG62767"/>
</dbReference>
<keyword evidence="1" id="KW-0732">Signal</keyword>
<reference evidence="7 9" key="2">
    <citation type="journal article" date="2013" name="Nature">
        <title>Insights into bilaterian evolution from three spiralian genomes.</title>
        <authorList>
            <person name="Simakov O."/>
            <person name="Marletaz F."/>
            <person name="Cho S.J."/>
            <person name="Edsinger-Gonzales E."/>
            <person name="Havlak P."/>
            <person name="Hellsten U."/>
            <person name="Kuo D.H."/>
            <person name="Larsson T."/>
            <person name="Lv J."/>
            <person name="Arendt D."/>
            <person name="Savage R."/>
            <person name="Osoegawa K."/>
            <person name="de Jong P."/>
            <person name="Grimwood J."/>
            <person name="Chapman J.A."/>
            <person name="Shapiro H."/>
            <person name="Aerts A."/>
            <person name="Otillar R.P."/>
            <person name="Terry A.Y."/>
            <person name="Boore J.L."/>
            <person name="Grigoriev I.V."/>
            <person name="Lindberg D.R."/>
            <person name="Seaver E.C."/>
            <person name="Weisblat D.A."/>
            <person name="Putnam N.H."/>
            <person name="Rokhsar D.S."/>
        </authorList>
    </citation>
    <scope>NUCLEOTIDE SEQUENCE</scope>
</reference>
<dbReference type="AlphaFoldDB" id="T1FX50"/>
<comment type="catalytic activity">
    <reaction evidence="3">
        <text>a phosphate monoester + H2O = an alcohol + phosphate</text>
        <dbReference type="Rhea" id="RHEA:15017"/>
        <dbReference type="ChEBI" id="CHEBI:15377"/>
        <dbReference type="ChEBI" id="CHEBI:30879"/>
        <dbReference type="ChEBI" id="CHEBI:43474"/>
        <dbReference type="ChEBI" id="CHEBI:67140"/>
        <dbReference type="EC" id="3.1.3.2"/>
    </reaction>
</comment>
<protein>
    <recommendedName>
        <fullName evidence="3">Purple acid phosphatase</fullName>
        <ecNumber evidence="3">3.1.3.2</ecNumber>
    </recommendedName>
</protein>
<evidence type="ECO:0000259" key="6">
    <source>
        <dbReference type="Pfam" id="PF16656"/>
    </source>
</evidence>
<dbReference type="Gene3D" id="2.60.40.380">
    <property type="entry name" value="Purple acid phosphatase-like, N-terminal"/>
    <property type="match status" value="1"/>
</dbReference>
<dbReference type="CDD" id="cd00839">
    <property type="entry name" value="MPP_PAPs"/>
    <property type="match status" value="1"/>
</dbReference>
<evidence type="ECO:0000256" key="1">
    <source>
        <dbReference type="ARBA" id="ARBA00022729"/>
    </source>
</evidence>
<dbReference type="SUPFAM" id="SSF56300">
    <property type="entry name" value="Metallo-dependent phosphatases"/>
    <property type="match status" value="1"/>
</dbReference>
<keyword evidence="3" id="KW-0378">Hydrolase</keyword>
<name>T1FX50_HELRO</name>
<dbReference type="InterPro" id="IPR008963">
    <property type="entry name" value="Purple_acid_Pase-like_N"/>
</dbReference>
<dbReference type="Gene3D" id="3.60.21.10">
    <property type="match status" value="1"/>
</dbReference>
<dbReference type="OMA" id="FTEFMHR"/>
<dbReference type="RefSeq" id="XP_009009233.1">
    <property type="nucleotide sequence ID" value="XM_009010985.1"/>
</dbReference>
<dbReference type="OrthoDB" id="45007at2759"/>
<dbReference type="SUPFAM" id="SSF49363">
    <property type="entry name" value="Purple acid phosphatase, N-terminal domain"/>
    <property type="match status" value="1"/>
</dbReference>
<dbReference type="EMBL" id="KB095811">
    <property type="protein sequence ID" value="ESO12513.1"/>
    <property type="molecule type" value="Genomic_DNA"/>
</dbReference>
<keyword evidence="9" id="KW-1185">Reference proteome</keyword>
<dbReference type="EC" id="3.1.3.2" evidence="3"/>
<dbReference type="CTD" id="20213398"/>
<dbReference type="Pfam" id="PF16656">
    <property type="entry name" value="Pur_ac_phosph_N"/>
    <property type="match status" value="1"/>
</dbReference>
<gene>
    <name evidence="8" type="primary">20213398</name>
    <name evidence="7" type="ORF">HELRODRAFT_62767</name>
</gene>
<comment type="similarity">
    <text evidence="3">Belongs to the metallophosphoesterase superfamily. Purple acid phosphatase family.</text>
</comment>
<dbReference type="InterPro" id="IPR015914">
    <property type="entry name" value="PAPs_N"/>
</dbReference>
<proteinExistence type="inferred from homology"/>
<dbReference type="InParanoid" id="T1FX50"/>
<dbReference type="GO" id="GO:0046872">
    <property type="term" value="F:metal ion binding"/>
    <property type="evidence" value="ECO:0007669"/>
    <property type="project" value="InterPro"/>
</dbReference>
<evidence type="ECO:0000259" key="5">
    <source>
        <dbReference type="Pfam" id="PF14008"/>
    </source>
</evidence>
<feature type="domain" description="Purple acid phosphatase C-terminal" evidence="5">
    <location>
        <begin position="328"/>
        <end position="390"/>
    </location>
</feature>
<evidence type="ECO:0000313" key="9">
    <source>
        <dbReference type="Proteomes" id="UP000015101"/>
    </source>
</evidence>
<dbReference type="GeneID" id="20213398"/>
<organism evidence="8 9">
    <name type="scientific">Helobdella robusta</name>
    <name type="common">Californian leech</name>
    <dbReference type="NCBI Taxonomy" id="6412"/>
    <lineage>
        <taxon>Eukaryota</taxon>
        <taxon>Metazoa</taxon>
        <taxon>Spiralia</taxon>
        <taxon>Lophotrochozoa</taxon>
        <taxon>Annelida</taxon>
        <taxon>Clitellata</taxon>
        <taxon>Hirudinea</taxon>
        <taxon>Rhynchobdellida</taxon>
        <taxon>Glossiphoniidae</taxon>
        <taxon>Helobdella</taxon>
    </lineage>
</organism>
<reference evidence="8" key="3">
    <citation type="submission" date="2015-06" db="UniProtKB">
        <authorList>
            <consortium name="EnsemblMetazoa"/>
        </authorList>
    </citation>
    <scope>IDENTIFICATION</scope>
</reference>
<dbReference type="Pfam" id="PF00149">
    <property type="entry name" value="Metallophos"/>
    <property type="match status" value="1"/>
</dbReference>
<evidence type="ECO:0000259" key="4">
    <source>
        <dbReference type="Pfam" id="PF00149"/>
    </source>
</evidence>
<dbReference type="KEGG" id="hro:HELRODRAFT_62767"/>
<dbReference type="eggNOG" id="KOG1378">
    <property type="taxonomic scope" value="Eukaryota"/>
</dbReference>
<dbReference type="GO" id="GO:0003993">
    <property type="term" value="F:acid phosphatase activity"/>
    <property type="evidence" value="ECO:0007669"/>
    <property type="project" value="UniProtKB-EC"/>
</dbReference>
<dbReference type="STRING" id="6412.T1FX50"/>
<evidence type="ECO:0000313" key="8">
    <source>
        <dbReference type="EnsemblMetazoa" id="HelroP62767"/>
    </source>
</evidence>
<dbReference type="PANTHER" id="PTHR45867:SF3">
    <property type="entry name" value="ACID PHOSPHATASE TYPE 7"/>
    <property type="match status" value="1"/>
</dbReference>
<evidence type="ECO:0000313" key="7">
    <source>
        <dbReference type="EMBL" id="ESO12513.1"/>
    </source>
</evidence>
<dbReference type="InterPro" id="IPR004843">
    <property type="entry name" value="Calcineurin-like_PHP"/>
</dbReference>
<evidence type="ECO:0000256" key="2">
    <source>
        <dbReference type="ARBA" id="ARBA00023180"/>
    </source>
</evidence>
<accession>T1FX50</accession>
<dbReference type="Pfam" id="PF14008">
    <property type="entry name" value="Metallophos_C"/>
    <property type="match status" value="1"/>
</dbReference>
<dbReference type="HOGENOM" id="CLU_013387_5_0_1"/>
<dbReference type="Proteomes" id="UP000015101">
    <property type="component" value="Unassembled WGS sequence"/>
</dbReference>
<evidence type="ECO:0000256" key="3">
    <source>
        <dbReference type="RuleBase" id="RU361203"/>
    </source>
</evidence>
<dbReference type="PANTHER" id="PTHR45867">
    <property type="entry name" value="PURPLE ACID PHOSPHATASE"/>
    <property type="match status" value="1"/>
</dbReference>
<sequence>MIVTWVTQDNSDGSFVEYGSHSAGAGMDRVAKGEAILFEDGGSEKRKFFIHKVLLTGLIPNTFYVYHVGSDTGRWSDIFFFTSMKEGQDWSPTFAVVGDMGTINGKSISSLQKEVQKSLFDAVLHVGDFAYDMDVDNSRVGDDYMRQVQSFAAYVPYMTSPGNHENAYNFSNYKSRFTMPNKYGGDGNAMFYSFDVGPVHLVSFSSEFYYYVSYGWTQIVEQYKWLIRDLQEANKPSNRAKRPWIISMCHRPMYCSNSNDPEHCPNLENMIRVGLPMNHEYNIEDLLYKYGVDLHFQAHEHSYERMWPVYNLTVCNGSAERPYVNPRAPVHIVSGSGGCKEGVDPFIKIPYPWSAFQSDDYGYTVMKILNKTHLSLDQVSVDKGGAIIDSVMIEKQKHGPSTFDCHKNLKFQYKSGGIKSSNKYFL</sequence>
<dbReference type="EMBL" id="AMQM01000182">
    <property type="status" value="NOT_ANNOTATED_CDS"/>
    <property type="molecule type" value="Genomic_DNA"/>
</dbReference>
<dbReference type="FunCoup" id="T1FX50">
    <property type="interactions" value="1"/>
</dbReference>
<reference evidence="9" key="1">
    <citation type="submission" date="2012-12" db="EMBL/GenBank/DDBJ databases">
        <authorList>
            <person name="Hellsten U."/>
            <person name="Grimwood J."/>
            <person name="Chapman J.A."/>
            <person name="Shapiro H."/>
            <person name="Aerts A."/>
            <person name="Otillar R.P."/>
            <person name="Terry A.Y."/>
            <person name="Boore J.L."/>
            <person name="Simakov O."/>
            <person name="Marletaz F."/>
            <person name="Cho S.-J."/>
            <person name="Edsinger-Gonzales E."/>
            <person name="Havlak P."/>
            <person name="Kuo D.-H."/>
            <person name="Larsson T."/>
            <person name="Lv J."/>
            <person name="Arendt D."/>
            <person name="Savage R."/>
            <person name="Osoegawa K."/>
            <person name="de Jong P."/>
            <person name="Lindberg D.R."/>
            <person name="Seaver E.C."/>
            <person name="Weisblat D.A."/>
            <person name="Putnam N.H."/>
            <person name="Grigoriev I.V."/>
            <person name="Rokhsar D.S."/>
        </authorList>
    </citation>
    <scope>NUCLEOTIDE SEQUENCE</scope>
</reference>
<feature type="domain" description="Purple acid phosphatase N-terminal" evidence="6">
    <location>
        <begin position="1"/>
        <end position="82"/>
    </location>
</feature>